<protein>
    <submittedName>
        <fullName evidence="2">Uncharacterized protein</fullName>
    </submittedName>
</protein>
<keyword evidence="1" id="KW-0472">Membrane</keyword>
<evidence type="ECO:0000256" key="1">
    <source>
        <dbReference type="SAM" id="Phobius"/>
    </source>
</evidence>
<feature type="transmembrane region" description="Helical" evidence="1">
    <location>
        <begin position="14"/>
        <end position="35"/>
    </location>
</feature>
<organism evidence="2 3">
    <name type="scientific">Bradyrhizobium erythrophlei</name>
    <dbReference type="NCBI Taxonomy" id="1437360"/>
    <lineage>
        <taxon>Bacteria</taxon>
        <taxon>Pseudomonadati</taxon>
        <taxon>Pseudomonadota</taxon>
        <taxon>Alphaproteobacteria</taxon>
        <taxon>Hyphomicrobiales</taxon>
        <taxon>Nitrobacteraceae</taxon>
        <taxon>Bradyrhizobium</taxon>
    </lineage>
</organism>
<evidence type="ECO:0000313" key="2">
    <source>
        <dbReference type="EMBL" id="SED86845.1"/>
    </source>
</evidence>
<dbReference type="OrthoDB" id="5514977at2"/>
<evidence type="ECO:0000313" key="3">
    <source>
        <dbReference type="Proteomes" id="UP000198992"/>
    </source>
</evidence>
<reference evidence="2 3" key="1">
    <citation type="submission" date="2016-10" db="EMBL/GenBank/DDBJ databases">
        <authorList>
            <person name="de Groot N.N."/>
        </authorList>
    </citation>
    <scope>NUCLEOTIDE SEQUENCE [LARGE SCALE GENOMIC DNA]</scope>
    <source>
        <strain evidence="2 3">MT12</strain>
    </source>
</reference>
<keyword evidence="1" id="KW-0812">Transmembrane</keyword>
<accession>A0A1H5E6Y5</accession>
<proteinExistence type="predicted"/>
<gene>
    <name evidence="2" type="ORF">SAMN05444164_6095</name>
</gene>
<dbReference type="AlphaFoldDB" id="A0A1H5E6Y5"/>
<name>A0A1H5E6Y5_9BRAD</name>
<dbReference type="Proteomes" id="UP000198992">
    <property type="component" value="Unassembled WGS sequence"/>
</dbReference>
<dbReference type="RefSeq" id="WP_092126587.1">
    <property type="nucleotide sequence ID" value="NZ_FNTH01000001.1"/>
</dbReference>
<dbReference type="EMBL" id="FNTH01000001">
    <property type="protein sequence ID" value="SED86845.1"/>
    <property type="molecule type" value="Genomic_DNA"/>
</dbReference>
<keyword evidence="1" id="KW-1133">Transmembrane helix</keyword>
<sequence length="127" mass="13011">MEISKETKAAMRPALWGAAGGAIALAIVGFSWGGWVTGGSAETLASNRAATAVVAALTPICVDRFRQAADASANLAEMKKATYSFDQGRFVEKGGWATMPGSTEPNSAVARACAESLGSGKAAERRS</sequence>